<keyword evidence="3" id="KW-0238">DNA-binding</keyword>
<comment type="caution">
    <text evidence="9">The sequence shown here is derived from an EMBL/GenBank/DDBJ whole genome shotgun (WGS) entry which is preliminary data.</text>
</comment>
<evidence type="ECO:0000256" key="5">
    <source>
        <dbReference type="ARBA" id="ARBA00023163"/>
    </source>
</evidence>
<evidence type="ECO:0000313" key="9">
    <source>
        <dbReference type="EMBL" id="KAK9757789.1"/>
    </source>
</evidence>
<proteinExistence type="inferred from homology"/>
<dbReference type="PROSITE" id="PS51032">
    <property type="entry name" value="AP2_ERF"/>
    <property type="match status" value="1"/>
</dbReference>
<dbReference type="GO" id="GO:0003677">
    <property type="term" value="F:DNA binding"/>
    <property type="evidence" value="ECO:0007669"/>
    <property type="project" value="UniProtKB-KW"/>
</dbReference>
<dbReference type="PANTHER" id="PTHR31985">
    <property type="entry name" value="ETHYLENE-RESPONSIVE TRANSCRIPTION FACTOR ERF042-RELATED"/>
    <property type="match status" value="1"/>
</dbReference>
<comment type="similarity">
    <text evidence="7">Belongs to the AP2/ERF transcription factor family. ERF subfamily.</text>
</comment>
<dbReference type="GO" id="GO:0003700">
    <property type="term" value="F:DNA-binding transcription factor activity"/>
    <property type="evidence" value="ECO:0007669"/>
    <property type="project" value="InterPro"/>
</dbReference>
<sequence>MEPHHNTPQYEGYNILFHHTPISTTTTTTTTVLPSFSSSSASILSDVYVDIDENTKNRSYNTEKGEKCTNYYNGDYKEPTYRGVRKRSWGKWVSEIREPKKKSRIWLGTYPTAEMAARAHDVAALAIKGRDAFLNFPNSAHLLPRPASTCPKDIQAAAAKAAAAVLDPTEPMMGRCQVISPFSSVGSTGQVDDDESLFDLPDLVLDGKSQGSEGYFGHFTWQLGQGYGEGGPFGLGEQDPRPGCLWVGLLDK</sequence>
<feature type="domain" description="AP2/ERF" evidence="8">
    <location>
        <begin position="80"/>
        <end position="137"/>
    </location>
</feature>
<dbReference type="SMART" id="SM00380">
    <property type="entry name" value="AP2"/>
    <property type="match status" value="1"/>
</dbReference>
<comment type="subcellular location">
    <subcellularLocation>
        <location evidence="1">Nucleus</location>
    </subcellularLocation>
</comment>
<evidence type="ECO:0000256" key="3">
    <source>
        <dbReference type="ARBA" id="ARBA00023125"/>
    </source>
</evidence>
<dbReference type="PANTHER" id="PTHR31985:SF300">
    <property type="entry name" value="ETHYLENE-RESPONSIVE TRANSCRIPTION FACTOR ERF035"/>
    <property type="match status" value="1"/>
</dbReference>
<dbReference type="Pfam" id="PF00847">
    <property type="entry name" value="AP2"/>
    <property type="match status" value="1"/>
</dbReference>
<evidence type="ECO:0000259" key="8">
    <source>
        <dbReference type="PROSITE" id="PS51032"/>
    </source>
</evidence>
<dbReference type="FunFam" id="3.30.730.10:FF:000001">
    <property type="entry name" value="Ethylene-responsive transcription factor 2"/>
    <property type="match status" value="1"/>
</dbReference>
<dbReference type="InterPro" id="IPR016177">
    <property type="entry name" value="DNA-bd_dom_sf"/>
</dbReference>
<keyword evidence="4" id="KW-0010">Activator</keyword>
<name>A0AAW1NG57_SAPOF</name>
<organism evidence="9 10">
    <name type="scientific">Saponaria officinalis</name>
    <name type="common">Common soapwort</name>
    <name type="synonym">Lychnis saponaria</name>
    <dbReference type="NCBI Taxonomy" id="3572"/>
    <lineage>
        <taxon>Eukaryota</taxon>
        <taxon>Viridiplantae</taxon>
        <taxon>Streptophyta</taxon>
        <taxon>Embryophyta</taxon>
        <taxon>Tracheophyta</taxon>
        <taxon>Spermatophyta</taxon>
        <taxon>Magnoliopsida</taxon>
        <taxon>eudicotyledons</taxon>
        <taxon>Gunneridae</taxon>
        <taxon>Pentapetalae</taxon>
        <taxon>Caryophyllales</taxon>
        <taxon>Caryophyllaceae</taxon>
        <taxon>Caryophylleae</taxon>
        <taxon>Saponaria</taxon>
    </lineage>
</organism>
<keyword evidence="2" id="KW-0805">Transcription regulation</keyword>
<dbReference type="Proteomes" id="UP001443914">
    <property type="component" value="Unassembled WGS sequence"/>
</dbReference>
<evidence type="ECO:0000313" key="10">
    <source>
        <dbReference type="Proteomes" id="UP001443914"/>
    </source>
</evidence>
<reference evidence="9" key="1">
    <citation type="submission" date="2024-03" db="EMBL/GenBank/DDBJ databases">
        <title>WGS assembly of Saponaria officinalis var. Norfolk2.</title>
        <authorList>
            <person name="Jenkins J."/>
            <person name="Shu S."/>
            <person name="Grimwood J."/>
            <person name="Barry K."/>
            <person name="Goodstein D."/>
            <person name="Schmutz J."/>
            <person name="Leebens-Mack J."/>
            <person name="Osbourn A."/>
        </authorList>
    </citation>
    <scope>NUCLEOTIDE SEQUENCE [LARGE SCALE GENOMIC DNA]</scope>
    <source>
        <strain evidence="9">JIC</strain>
    </source>
</reference>
<dbReference type="PRINTS" id="PR00367">
    <property type="entry name" value="ETHRSPELEMNT"/>
</dbReference>
<evidence type="ECO:0000256" key="2">
    <source>
        <dbReference type="ARBA" id="ARBA00023015"/>
    </source>
</evidence>
<keyword evidence="5" id="KW-0804">Transcription</keyword>
<gene>
    <name evidence="9" type="ORF">RND81_01G185900</name>
</gene>
<protein>
    <recommendedName>
        <fullName evidence="8">AP2/ERF domain-containing protein</fullName>
    </recommendedName>
</protein>
<evidence type="ECO:0000256" key="4">
    <source>
        <dbReference type="ARBA" id="ARBA00023159"/>
    </source>
</evidence>
<dbReference type="Gene3D" id="3.30.730.10">
    <property type="entry name" value="AP2/ERF domain"/>
    <property type="match status" value="1"/>
</dbReference>
<keyword evidence="10" id="KW-1185">Reference proteome</keyword>
<evidence type="ECO:0000256" key="1">
    <source>
        <dbReference type="ARBA" id="ARBA00004123"/>
    </source>
</evidence>
<dbReference type="CDD" id="cd00018">
    <property type="entry name" value="AP2"/>
    <property type="match status" value="1"/>
</dbReference>
<evidence type="ECO:0000256" key="6">
    <source>
        <dbReference type="ARBA" id="ARBA00023242"/>
    </source>
</evidence>
<keyword evidence="6" id="KW-0539">Nucleus</keyword>
<dbReference type="SUPFAM" id="SSF54171">
    <property type="entry name" value="DNA-binding domain"/>
    <property type="match status" value="1"/>
</dbReference>
<dbReference type="GO" id="GO:0005634">
    <property type="term" value="C:nucleus"/>
    <property type="evidence" value="ECO:0007669"/>
    <property type="project" value="UniProtKB-SubCell"/>
</dbReference>
<dbReference type="AlphaFoldDB" id="A0AAW1NG57"/>
<dbReference type="InterPro" id="IPR051032">
    <property type="entry name" value="AP2/ERF_TF_ERF_subfamily"/>
</dbReference>
<dbReference type="InterPro" id="IPR036955">
    <property type="entry name" value="AP2/ERF_dom_sf"/>
</dbReference>
<dbReference type="InterPro" id="IPR001471">
    <property type="entry name" value="AP2/ERF_dom"/>
</dbReference>
<evidence type="ECO:0000256" key="7">
    <source>
        <dbReference type="ARBA" id="ARBA00024343"/>
    </source>
</evidence>
<accession>A0AAW1NG57</accession>
<dbReference type="EMBL" id="JBDFQZ010000001">
    <property type="protein sequence ID" value="KAK9757789.1"/>
    <property type="molecule type" value="Genomic_DNA"/>
</dbReference>